<dbReference type="NCBIfam" id="TIGR00739">
    <property type="entry name" value="yajC"/>
    <property type="match status" value="1"/>
</dbReference>
<dbReference type="PANTHER" id="PTHR33909:SF1">
    <property type="entry name" value="SEC TRANSLOCON ACCESSORY COMPLEX SUBUNIT YAJC"/>
    <property type="match status" value="1"/>
</dbReference>
<keyword evidence="7 10" id="KW-1133">Transmembrane helix</keyword>
<evidence type="ECO:0000256" key="5">
    <source>
        <dbReference type="ARBA" id="ARBA00022692"/>
    </source>
</evidence>
<dbReference type="PANTHER" id="PTHR33909">
    <property type="entry name" value="SEC TRANSLOCON ACCESSORY COMPLEX SUBUNIT YAJC"/>
    <property type="match status" value="1"/>
</dbReference>
<keyword evidence="4" id="KW-1003">Cell membrane</keyword>
<dbReference type="AlphaFoldDB" id="A0A154BUG8"/>
<evidence type="ECO:0000256" key="9">
    <source>
        <dbReference type="ARBA" id="ARBA00023136"/>
    </source>
</evidence>
<evidence type="ECO:0000256" key="6">
    <source>
        <dbReference type="ARBA" id="ARBA00022927"/>
    </source>
</evidence>
<dbReference type="Pfam" id="PF02699">
    <property type="entry name" value="YajC"/>
    <property type="match status" value="1"/>
</dbReference>
<evidence type="ECO:0000256" key="8">
    <source>
        <dbReference type="ARBA" id="ARBA00023010"/>
    </source>
</evidence>
<name>A0A154BUG8_ANASB</name>
<dbReference type="OrthoDB" id="9800132at2"/>
<comment type="similarity">
    <text evidence="2">Belongs to the YajC family.</text>
</comment>
<organism evidence="11 12">
    <name type="scientific">Anaerosporomusa subterranea</name>
    <dbReference type="NCBI Taxonomy" id="1794912"/>
    <lineage>
        <taxon>Bacteria</taxon>
        <taxon>Bacillati</taxon>
        <taxon>Bacillota</taxon>
        <taxon>Negativicutes</taxon>
        <taxon>Acetonemataceae</taxon>
        <taxon>Anaerosporomusa</taxon>
    </lineage>
</organism>
<dbReference type="PRINTS" id="PR01853">
    <property type="entry name" value="YAJCTRNLCASE"/>
</dbReference>
<feature type="transmembrane region" description="Helical" evidence="10">
    <location>
        <begin position="12"/>
        <end position="30"/>
    </location>
</feature>
<dbReference type="GO" id="GO:0015031">
    <property type="term" value="P:protein transport"/>
    <property type="evidence" value="ECO:0007669"/>
    <property type="project" value="UniProtKB-KW"/>
</dbReference>
<keyword evidence="5 10" id="KW-0812">Transmembrane</keyword>
<accession>A0A154BUG8</accession>
<evidence type="ECO:0000256" key="2">
    <source>
        <dbReference type="ARBA" id="ARBA00006742"/>
    </source>
</evidence>
<keyword evidence="9 10" id="KW-0472">Membrane</keyword>
<evidence type="ECO:0000256" key="3">
    <source>
        <dbReference type="ARBA" id="ARBA00022448"/>
    </source>
</evidence>
<sequence length="95" mass="10683">MPGITAETLQMIQSYAPIILMAVIFYFMLYRPQKKEQKKRSEMLNSLKKGDKVVTIGGMYGVITAINDKTVTLRVADKVELDFLRSAIANQQNVG</sequence>
<dbReference type="GO" id="GO:0005886">
    <property type="term" value="C:plasma membrane"/>
    <property type="evidence" value="ECO:0007669"/>
    <property type="project" value="UniProtKB-SubCell"/>
</dbReference>
<proteinExistence type="inferred from homology"/>
<dbReference type="Proteomes" id="UP000076268">
    <property type="component" value="Unassembled WGS sequence"/>
</dbReference>
<comment type="caution">
    <text evidence="11">The sequence shown here is derived from an EMBL/GenBank/DDBJ whole genome shotgun (WGS) entry which is preliminary data.</text>
</comment>
<protein>
    <submittedName>
        <fullName evidence="11">Preprotein translocase subunit YajC</fullName>
    </submittedName>
</protein>
<reference evidence="11 12" key="1">
    <citation type="submission" date="2016-02" db="EMBL/GenBank/DDBJ databases">
        <title>Anaerosporomusa subterraneum gen. nov., sp. nov., a spore-forming obligate anaerobe isolated from saprolite.</title>
        <authorList>
            <person name="Choi J.K."/>
            <person name="Shah M."/>
            <person name="Yee N."/>
        </authorList>
    </citation>
    <scope>NUCLEOTIDE SEQUENCE [LARGE SCALE GENOMIC DNA]</scope>
    <source>
        <strain evidence="11 12">RU4</strain>
    </source>
</reference>
<keyword evidence="3" id="KW-0813">Transport</keyword>
<evidence type="ECO:0000313" key="12">
    <source>
        <dbReference type="Proteomes" id="UP000076268"/>
    </source>
</evidence>
<gene>
    <name evidence="11" type="ORF">AXX12_05560</name>
</gene>
<evidence type="ECO:0000256" key="1">
    <source>
        <dbReference type="ARBA" id="ARBA00004162"/>
    </source>
</evidence>
<keyword evidence="12" id="KW-1185">Reference proteome</keyword>
<comment type="subcellular location">
    <subcellularLocation>
        <location evidence="1">Cell membrane</location>
        <topology evidence="1">Single-pass membrane protein</topology>
    </subcellularLocation>
</comment>
<dbReference type="STRING" id="1794912.AXX12_05560"/>
<keyword evidence="8" id="KW-0811">Translocation</keyword>
<evidence type="ECO:0000256" key="7">
    <source>
        <dbReference type="ARBA" id="ARBA00022989"/>
    </source>
</evidence>
<dbReference type="InterPro" id="IPR003849">
    <property type="entry name" value="Preprotein_translocase_YajC"/>
</dbReference>
<evidence type="ECO:0000313" key="11">
    <source>
        <dbReference type="EMBL" id="KYZ77572.1"/>
    </source>
</evidence>
<keyword evidence="6" id="KW-0653">Protein transport</keyword>
<evidence type="ECO:0000256" key="4">
    <source>
        <dbReference type="ARBA" id="ARBA00022475"/>
    </source>
</evidence>
<dbReference type="EMBL" id="LSGP01000013">
    <property type="protein sequence ID" value="KYZ77572.1"/>
    <property type="molecule type" value="Genomic_DNA"/>
</dbReference>
<evidence type="ECO:0000256" key="10">
    <source>
        <dbReference type="SAM" id="Phobius"/>
    </source>
</evidence>
<dbReference type="SMART" id="SM01323">
    <property type="entry name" value="YajC"/>
    <property type="match status" value="1"/>
</dbReference>